<reference evidence="5" key="1">
    <citation type="submission" date="2014-11" db="EMBL/GenBank/DDBJ databases">
        <authorList>
            <person name="Malar M.C."/>
            <person name="Sen D."/>
            <person name="Tripathy S."/>
        </authorList>
    </citation>
    <scope>NUCLEOTIDE SEQUENCE</scope>
    <source>
        <strain evidence="5">BDU141951</strain>
    </source>
</reference>
<accession>A0A0C1URL5</accession>
<keyword evidence="3" id="KW-1133">Transmembrane helix</keyword>
<evidence type="ECO:0000256" key="4">
    <source>
        <dbReference type="ARBA" id="ARBA00023136"/>
    </source>
</evidence>
<dbReference type="PANTHER" id="PTHR38480">
    <property type="entry name" value="SLR0254 PROTEIN"/>
    <property type="match status" value="1"/>
</dbReference>
<dbReference type="InterPro" id="IPR010432">
    <property type="entry name" value="RDD"/>
</dbReference>
<keyword evidence="2" id="KW-0812">Transmembrane</keyword>
<organism evidence="5">
    <name type="scientific">Lyngbya confervoides BDU141951</name>
    <dbReference type="NCBI Taxonomy" id="1574623"/>
    <lineage>
        <taxon>Bacteria</taxon>
        <taxon>Bacillati</taxon>
        <taxon>Cyanobacteriota</taxon>
        <taxon>Cyanophyceae</taxon>
        <taxon>Oscillatoriophycideae</taxon>
        <taxon>Oscillatoriales</taxon>
        <taxon>Microcoleaceae</taxon>
        <taxon>Lyngbya</taxon>
    </lineage>
</organism>
<name>A0A0C1URL5_9CYAN</name>
<dbReference type="PANTHER" id="PTHR38480:SF1">
    <property type="entry name" value="SLR0254 PROTEIN"/>
    <property type="match status" value="1"/>
</dbReference>
<comment type="subcellular location">
    <subcellularLocation>
        <location evidence="1">Membrane</location>
        <topology evidence="1">Multi-pass membrane protein</topology>
    </subcellularLocation>
</comment>
<dbReference type="EMBL" id="JTHE02000003">
    <property type="protein sequence ID" value="NEV68674.1"/>
    <property type="molecule type" value="Genomic_DNA"/>
</dbReference>
<protein>
    <submittedName>
        <fullName evidence="5">RDD family protein</fullName>
    </submittedName>
</protein>
<evidence type="ECO:0000256" key="1">
    <source>
        <dbReference type="ARBA" id="ARBA00004141"/>
    </source>
</evidence>
<dbReference type="GO" id="GO:0016020">
    <property type="term" value="C:membrane"/>
    <property type="evidence" value="ECO:0007669"/>
    <property type="project" value="UniProtKB-SubCell"/>
</dbReference>
<reference evidence="5" key="2">
    <citation type="journal article" date="2015" name="Genome Announc.">
        <title>Draft Genome Sequence of Filamentous Marine Cyanobacterium Lyngbya confervoides Strain BDU141951.</title>
        <authorList>
            <person name="Chandrababunaidu M.M."/>
            <person name="Sen D."/>
            <person name="Tripathy S."/>
        </authorList>
    </citation>
    <scope>NUCLEOTIDE SEQUENCE</scope>
    <source>
        <strain evidence="5">BDU141951</strain>
    </source>
</reference>
<keyword evidence="4" id="KW-0472">Membrane</keyword>
<gene>
    <name evidence="5" type="ORF">QQ91_016300</name>
</gene>
<comment type="caution">
    <text evidence="5">The sequence shown here is derived from an EMBL/GenBank/DDBJ whole genome shotgun (WGS) entry which is preliminary data.</text>
</comment>
<sequence length="268" mass="29669">MSLFKTITIQTPESVELEFTLAGIGNRALALLVDYLLVFLLLSLVAIFSAFISEQLTGVFLAFGGNADGLNLWLVAIAFLATAAIYGGYFVGFETYWQGQTPGKRWTKIRVINDNGKPEGIFQATLRALLRPVDDILFLGFFCIIFSDQEKRLGDWLAGTLVVQSETVVGDAQVKVSPAAQTLASELMGQAQIGNLLPDDFATLRAYLLRRQVLTTAARKQLSVQLAQQLQTMVELAELPQAEMPAEQFLEAIYVAYQKEFGDRRRAY</sequence>
<dbReference type="Pfam" id="PF06271">
    <property type="entry name" value="RDD"/>
    <property type="match status" value="1"/>
</dbReference>
<reference evidence="5" key="3">
    <citation type="submission" date="2020-02" db="EMBL/GenBank/DDBJ databases">
        <authorList>
            <person name="Sarangi A.N."/>
            <person name="Ghosh S."/>
            <person name="Mukherjee M."/>
            <person name="Tripathy S."/>
        </authorList>
    </citation>
    <scope>NUCLEOTIDE SEQUENCE</scope>
    <source>
        <strain evidence="5">BDU141951</strain>
    </source>
</reference>
<evidence type="ECO:0000313" key="5">
    <source>
        <dbReference type="EMBL" id="NEV68674.1"/>
    </source>
</evidence>
<evidence type="ECO:0000256" key="3">
    <source>
        <dbReference type="ARBA" id="ARBA00022989"/>
    </source>
</evidence>
<proteinExistence type="predicted"/>
<dbReference type="AlphaFoldDB" id="A0A0C1URL5"/>
<evidence type="ECO:0000256" key="2">
    <source>
        <dbReference type="ARBA" id="ARBA00022692"/>
    </source>
</evidence>